<feature type="compositionally biased region" description="Pro residues" evidence="1">
    <location>
        <begin position="735"/>
        <end position="762"/>
    </location>
</feature>
<evidence type="ECO:0000256" key="1">
    <source>
        <dbReference type="SAM" id="MobiDB-lite"/>
    </source>
</evidence>
<accession>A0A5N4EA22</accession>
<feature type="region of interest" description="Disordered" evidence="1">
    <location>
        <begin position="151"/>
        <end position="192"/>
    </location>
</feature>
<dbReference type="EMBL" id="JWIN03000004">
    <property type="protein sequence ID" value="KAB1279896.1"/>
    <property type="molecule type" value="Genomic_DNA"/>
</dbReference>
<feature type="region of interest" description="Disordered" evidence="1">
    <location>
        <begin position="249"/>
        <end position="274"/>
    </location>
</feature>
<feature type="region of interest" description="Disordered" evidence="1">
    <location>
        <begin position="345"/>
        <end position="392"/>
    </location>
</feature>
<reference evidence="2 3" key="1">
    <citation type="journal article" date="2019" name="Mol. Ecol. Resour.">
        <title>Improving Illumina assemblies with Hi-C and long reads: an example with the North African dromedary.</title>
        <authorList>
            <person name="Elbers J.P."/>
            <person name="Rogers M.F."/>
            <person name="Perelman P.L."/>
            <person name="Proskuryakova A.A."/>
            <person name="Serdyukova N.A."/>
            <person name="Johnson W.E."/>
            <person name="Horin P."/>
            <person name="Corander J."/>
            <person name="Murphy D."/>
            <person name="Burger P.A."/>
        </authorList>
    </citation>
    <scope>NUCLEOTIDE SEQUENCE [LARGE SCALE GENOMIC DNA]</scope>
    <source>
        <strain evidence="2">Drom800</strain>
        <tissue evidence="2">Blood</tissue>
    </source>
</reference>
<feature type="compositionally biased region" description="Basic and acidic residues" evidence="1">
    <location>
        <begin position="34"/>
        <end position="46"/>
    </location>
</feature>
<gene>
    <name evidence="2" type="ORF">Cadr_000015813</name>
</gene>
<dbReference type="Proteomes" id="UP000299084">
    <property type="component" value="Unassembled WGS sequence"/>
</dbReference>
<feature type="region of interest" description="Disordered" evidence="1">
    <location>
        <begin position="734"/>
        <end position="764"/>
    </location>
</feature>
<feature type="region of interest" description="Disordered" evidence="1">
    <location>
        <begin position="421"/>
        <end position="540"/>
    </location>
</feature>
<comment type="caution">
    <text evidence="2">The sequence shown here is derived from an EMBL/GenBank/DDBJ whole genome shotgun (WGS) entry which is preliminary data.</text>
</comment>
<sequence length="876" mass="91052">MGGGGDKRRGGPGRAGKGGNVNDSAKYSRHRQRDGRPRAGHCRGDHSPGAAGHAPVILRLQELEFLFNPVQGLRNSELERLACSLRGGPRDRDAGEWIKNPELEFALHSGKREDGPSPDPRLLKRLGASSSLQGRYGDSLVTAEDLARLLSSPLPHGGDNDPGDQRRKTTPSGFPFPERAGTGASLTWGRPTRLGEGGECGCGREIAVSPGAPAHPEGPGAPTPCTPGGQGLGHNIAATHLCTAQEQRLATPTTLPPTQPPGRASPGAGSAGTSLWRRPRLCSRATQFSAQFPTLIPPRKIKPGSQAEAGSEGGALATHAGALGGAHGPLGARQLLCPPVRAPALRATSRGSSGPAAPRTREAPPELGRMERRLRSNLQVSAAGAGRWGRGDSRRALLGEPLAPHPSPLFSVSASSPGFPCDAVRRRGAGGAAPPANPTQTNLTTFTADPRGSGQRPQPGTRPLQGDSGVRGPGCGGGSAASTRAEGRGMTTRWGKRLGTPCAAGSRYSPRLHKHSWPDTATPRRTVPQPRAAPRSLGGSGGLVPALTFFSLLPFPRRVLPDPSPRASPSLTTRGTTSTRWWGKAQECVVPLGLPPQRANSAGEFGVVAAGVKSPRVSGGPGWWRGWGWRNRLPRERGAQGPHPFRLFFYLQPGLRPAAAPLSAPVTLTRAPAPPSPVRAGAASAEPAEDVGPRPASANCVRRAQRGVLTRRLPRAYGSAAPDWPCLSLSLSHSPPHPPHSLPSPPSPPSPLPPNPIPPPPAANCSWRSCGTPKLANGKLRDAEIGTVDGKVGGKESGGAGLSIKVTARAGGTLERAAAEAGGLSLQKSCHLHARPSHRRDIFACGAKSRVLLKSPYFAVLGGRRAVQSFRGLAAT</sequence>
<feature type="region of interest" description="Disordered" evidence="1">
    <location>
        <begin position="295"/>
        <end position="314"/>
    </location>
</feature>
<feature type="compositionally biased region" description="Low complexity" evidence="1">
    <location>
        <begin position="261"/>
        <end position="274"/>
    </location>
</feature>
<dbReference type="AlphaFoldDB" id="A0A5N4EA22"/>
<keyword evidence="3" id="KW-1185">Reference proteome</keyword>
<feature type="region of interest" description="Disordered" evidence="1">
    <location>
        <begin position="1"/>
        <end position="51"/>
    </location>
</feature>
<evidence type="ECO:0000313" key="2">
    <source>
        <dbReference type="EMBL" id="KAB1279896.1"/>
    </source>
</evidence>
<protein>
    <submittedName>
        <fullName evidence="2">Uncharacterized protein</fullName>
    </submittedName>
</protein>
<feature type="compositionally biased region" description="Low complexity" evidence="1">
    <location>
        <begin position="304"/>
        <end position="314"/>
    </location>
</feature>
<feature type="region of interest" description="Disordered" evidence="1">
    <location>
        <begin position="673"/>
        <end position="699"/>
    </location>
</feature>
<feature type="compositionally biased region" description="Basic and acidic residues" evidence="1">
    <location>
        <begin position="359"/>
        <end position="374"/>
    </location>
</feature>
<name>A0A5N4EA22_CAMDR</name>
<proteinExistence type="predicted"/>
<organism evidence="2 3">
    <name type="scientific">Camelus dromedarius</name>
    <name type="common">Dromedary</name>
    <name type="synonym">Arabian camel</name>
    <dbReference type="NCBI Taxonomy" id="9838"/>
    <lineage>
        <taxon>Eukaryota</taxon>
        <taxon>Metazoa</taxon>
        <taxon>Chordata</taxon>
        <taxon>Craniata</taxon>
        <taxon>Vertebrata</taxon>
        <taxon>Euteleostomi</taxon>
        <taxon>Mammalia</taxon>
        <taxon>Eutheria</taxon>
        <taxon>Laurasiatheria</taxon>
        <taxon>Artiodactyla</taxon>
        <taxon>Tylopoda</taxon>
        <taxon>Camelidae</taxon>
        <taxon>Camelus</taxon>
    </lineage>
</organism>
<evidence type="ECO:0000313" key="3">
    <source>
        <dbReference type="Proteomes" id="UP000299084"/>
    </source>
</evidence>
<feature type="compositionally biased region" description="Gly residues" evidence="1">
    <location>
        <begin position="469"/>
        <end position="479"/>
    </location>
</feature>